<dbReference type="InterPro" id="IPR054186">
    <property type="entry name" value="DUF6891"/>
</dbReference>
<dbReference type="Proteomes" id="UP001527866">
    <property type="component" value="Unassembled WGS sequence"/>
</dbReference>
<accession>A0ABT4U7A4</accession>
<keyword evidence="3" id="KW-1185">Reference proteome</keyword>
<gene>
    <name evidence="2" type="ORF">O4J56_19475</name>
</gene>
<dbReference type="Pfam" id="PF21831">
    <property type="entry name" value="DUF6891"/>
    <property type="match status" value="1"/>
</dbReference>
<proteinExistence type="predicted"/>
<name>A0ABT4U7A4_9ACTN</name>
<reference evidence="2 3" key="1">
    <citation type="submission" date="2023-01" db="EMBL/GenBank/DDBJ databases">
        <title>Draft genome sequence of Nocardiopsis sp. RSe5-2 isolated from halophytes.</title>
        <authorList>
            <person name="Duangmal K."/>
            <person name="Chantavorakit T."/>
        </authorList>
    </citation>
    <scope>NUCLEOTIDE SEQUENCE [LARGE SCALE GENOMIC DNA]</scope>
    <source>
        <strain evidence="2 3">RSe5-2</strain>
    </source>
</reference>
<feature type="domain" description="DUF6891" evidence="1">
    <location>
        <begin position="59"/>
        <end position="205"/>
    </location>
</feature>
<evidence type="ECO:0000259" key="1">
    <source>
        <dbReference type="Pfam" id="PF21831"/>
    </source>
</evidence>
<evidence type="ECO:0000313" key="2">
    <source>
        <dbReference type="EMBL" id="MDA2812835.1"/>
    </source>
</evidence>
<sequence>MNDRLAELDGSEVLGDLYGQLATPVALADGTFDEIVEDVIDGSLMIDLPIEVKAGEYEELEGVGKDDLRAWLVELLTREFAAHLAWQEGLEGESDGDRLTRAFDELNERAIVAREDFSCCRRCGLGEIRDEDHDGEGEARGYVFYHQQDTRRRPLYLAYDTPDGTDESMTALGDEVVAVLTEQGLTVEWDRDPDVRIAVDMEVRKVRSGELARYPGDGADAA</sequence>
<comment type="caution">
    <text evidence="2">The sequence shown here is derived from an EMBL/GenBank/DDBJ whole genome shotgun (WGS) entry which is preliminary data.</text>
</comment>
<dbReference type="RefSeq" id="WP_270687534.1">
    <property type="nucleotide sequence ID" value="NZ_JAQFWQ010000060.1"/>
</dbReference>
<evidence type="ECO:0000313" key="3">
    <source>
        <dbReference type="Proteomes" id="UP001527866"/>
    </source>
</evidence>
<protein>
    <recommendedName>
        <fullName evidence="1">DUF6891 domain-containing protein</fullName>
    </recommendedName>
</protein>
<organism evidence="2 3">
    <name type="scientific">Nocardiopsis endophytica</name>
    <dbReference type="NCBI Taxonomy" id="3018445"/>
    <lineage>
        <taxon>Bacteria</taxon>
        <taxon>Bacillati</taxon>
        <taxon>Actinomycetota</taxon>
        <taxon>Actinomycetes</taxon>
        <taxon>Streptosporangiales</taxon>
        <taxon>Nocardiopsidaceae</taxon>
        <taxon>Nocardiopsis</taxon>
    </lineage>
</organism>
<dbReference type="EMBL" id="JAQFWQ010000060">
    <property type="protein sequence ID" value="MDA2812835.1"/>
    <property type="molecule type" value="Genomic_DNA"/>
</dbReference>